<accession>A0ABV1GJE8</accession>
<reference evidence="1 2" key="1">
    <citation type="submission" date="2024-03" db="EMBL/GenBank/DDBJ databases">
        <title>Human intestinal bacterial collection.</title>
        <authorList>
            <person name="Pauvert C."/>
            <person name="Hitch T.C.A."/>
            <person name="Clavel T."/>
        </authorList>
    </citation>
    <scope>NUCLEOTIDE SEQUENCE [LARGE SCALE GENOMIC DNA]</scope>
    <source>
        <strain evidence="1 2">CLA-JM-H10</strain>
    </source>
</reference>
<evidence type="ECO:0000313" key="2">
    <source>
        <dbReference type="Proteomes" id="UP001480973"/>
    </source>
</evidence>
<dbReference type="Proteomes" id="UP001480973">
    <property type="component" value="Unassembled WGS sequence"/>
</dbReference>
<proteinExistence type="predicted"/>
<comment type="caution">
    <text evidence="1">The sequence shown here is derived from an EMBL/GenBank/DDBJ whole genome shotgun (WGS) entry which is preliminary data.</text>
</comment>
<protein>
    <submittedName>
        <fullName evidence="1">Uncharacterized protein</fullName>
    </submittedName>
</protein>
<gene>
    <name evidence="1" type="ORF">WMO38_00570</name>
</gene>
<keyword evidence="2" id="KW-1185">Reference proteome</keyword>
<evidence type="ECO:0000313" key="1">
    <source>
        <dbReference type="EMBL" id="MEQ2533600.1"/>
    </source>
</evidence>
<dbReference type="EMBL" id="JBBMES010000001">
    <property type="protein sequence ID" value="MEQ2533600.1"/>
    <property type="molecule type" value="Genomic_DNA"/>
</dbReference>
<name>A0ABV1GJE8_9FIRM</name>
<sequence length="155" mass="18774">MNRFDRLRQQSDETYKVSDKVFRKESACREAYGGTLYKYIEIRDSYIRNGSSNYVGYKLVDFYKDIIESDTNKIIDYININKFNMDMQDVLDIKDNYKKNIIETFDEQIRNVDTCFRLKSIYEYIYRLSIEETTDYIDTLFGGERSNSLRRRLWL</sequence>
<organism evidence="1 2">
    <name type="scientific">Lachnospira intestinalis</name>
    <dbReference type="NCBI Taxonomy" id="3133158"/>
    <lineage>
        <taxon>Bacteria</taxon>
        <taxon>Bacillati</taxon>
        <taxon>Bacillota</taxon>
        <taxon>Clostridia</taxon>
        <taxon>Lachnospirales</taxon>
        <taxon>Lachnospiraceae</taxon>
        <taxon>Lachnospira</taxon>
    </lineage>
</organism>